<feature type="compositionally biased region" description="Polar residues" evidence="1">
    <location>
        <begin position="12"/>
        <end position="22"/>
    </location>
</feature>
<dbReference type="RefSeq" id="WP_127084035.1">
    <property type="nucleotide sequence ID" value="NZ_RSCL01000015.1"/>
</dbReference>
<organism evidence="2 3">
    <name type="scientific">Dulcicalothrix desertica PCC 7102</name>
    <dbReference type="NCBI Taxonomy" id="232991"/>
    <lineage>
        <taxon>Bacteria</taxon>
        <taxon>Bacillati</taxon>
        <taxon>Cyanobacteriota</taxon>
        <taxon>Cyanophyceae</taxon>
        <taxon>Nostocales</taxon>
        <taxon>Calotrichaceae</taxon>
        <taxon>Dulcicalothrix</taxon>
    </lineage>
</organism>
<sequence length="400" mass="45595">MLSEEDKPIDTETMTKQVSPDTELEWNQESVRTEIFQLIESFLSFEACLYHQILPLRFEAKSLILGMVNSRDDVALDYVNRILSYVNCTMVIRPMDAETHRSILSAYLNYKNTSQSVNKRISLPEVFSQQPHTTSENPQQNVTYIDDIYTNHSNSTSTLDSSDSDIIHTETKAAATKKAEETAIESTPITKTPFLSVPLPDEFTPVELLASLPPKKFLEELLGRVIVGGIGRLYFERLPYEGKILWSENGVLQSVLEKLPLSVFQGALNELKRFANIRVTTLSEPKQIEKEYMYHNQRILLRLRVMPGMYGEEATLQVLKGAALKFYQQQQLSRLSRDALGISQQLSFKLHEMQDRLLQSRNSSSEQLEALTVLNRLLGNLDSQIRNLTISENKGTQDKE</sequence>
<reference evidence="2" key="1">
    <citation type="submission" date="2018-12" db="EMBL/GenBank/DDBJ databases">
        <authorList>
            <person name="Will S."/>
            <person name="Neumann-Schaal M."/>
            <person name="Henke P."/>
        </authorList>
    </citation>
    <scope>NUCLEOTIDE SEQUENCE</scope>
    <source>
        <strain evidence="2">PCC 7102</strain>
    </source>
</reference>
<comment type="caution">
    <text evidence="2">The sequence shown here is derived from an EMBL/GenBank/DDBJ whole genome shotgun (WGS) entry which is preliminary data.</text>
</comment>
<reference evidence="2" key="2">
    <citation type="journal article" date="2019" name="Genome Biol. Evol.">
        <title>Day and night: Metabolic profiles and evolutionary relationships of six axenic non-marine cyanobacteria.</title>
        <authorList>
            <person name="Will S.E."/>
            <person name="Henke P."/>
            <person name="Boedeker C."/>
            <person name="Huang S."/>
            <person name="Brinkmann H."/>
            <person name="Rohde M."/>
            <person name="Jarek M."/>
            <person name="Friedl T."/>
            <person name="Seufert S."/>
            <person name="Schumacher M."/>
            <person name="Overmann J."/>
            <person name="Neumann-Schaal M."/>
            <person name="Petersen J."/>
        </authorList>
    </citation>
    <scope>NUCLEOTIDE SEQUENCE [LARGE SCALE GENOMIC DNA]</scope>
    <source>
        <strain evidence="2">PCC 7102</strain>
    </source>
</reference>
<evidence type="ECO:0000313" key="2">
    <source>
        <dbReference type="EMBL" id="RUT02859.1"/>
    </source>
</evidence>
<dbReference type="AlphaFoldDB" id="A0A433V9Z1"/>
<evidence type="ECO:0000256" key="1">
    <source>
        <dbReference type="SAM" id="MobiDB-lite"/>
    </source>
</evidence>
<feature type="compositionally biased region" description="Basic and acidic residues" evidence="1">
    <location>
        <begin position="1"/>
        <end position="10"/>
    </location>
</feature>
<dbReference type="OrthoDB" id="503913at2"/>
<name>A0A433V9Z1_9CYAN</name>
<accession>A0A433V9Z1</accession>
<gene>
    <name evidence="2" type="ORF">DSM106972_057790</name>
</gene>
<evidence type="ECO:0000313" key="3">
    <source>
        <dbReference type="Proteomes" id="UP000271624"/>
    </source>
</evidence>
<feature type="region of interest" description="Disordered" evidence="1">
    <location>
        <begin position="1"/>
        <end position="22"/>
    </location>
</feature>
<protein>
    <submittedName>
        <fullName evidence="2">Uncharacterized protein</fullName>
    </submittedName>
</protein>
<keyword evidence="3" id="KW-1185">Reference proteome</keyword>
<dbReference type="Proteomes" id="UP000271624">
    <property type="component" value="Unassembled WGS sequence"/>
</dbReference>
<dbReference type="EMBL" id="RSCL01000015">
    <property type="protein sequence ID" value="RUT02859.1"/>
    <property type="molecule type" value="Genomic_DNA"/>
</dbReference>
<proteinExistence type="predicted"/>
<dbReference type="Gene3D" id="3.30.450.90">
    <property type="match status" value="1"/>
</dbReference>